<keyword evidence="2" id="KW-1185">Reference proteome</keyword>
<proteinExistence type="predicted"/>
<comment type="caution">
    <text evidence="1">The sequence shown here is derived from an EMBL/GenBank/DDBJ whole genome shotgun (WGS) entry which is preliminary data.</text>
</comment>
<dbReference type="EMBL" id="JAGKQQ010000001">
    <property type="protein sequence ID" value="MBP3956222.1"/>
    <property type="molecule type" value="Genomic_DNA"/>
</dbReference>
<organism evidence="1 2">
    <name type="scientific">Gemmata palustris</name>
    <dbReference type="NCBI Taxonomy" id="2822762"/>
    <lineage>
        <taxon>Bacteria</taxon>
        <taxon>Pseudomonadati</taxon>
        <taxon>Planctomycetota</taxon>
        <taxon>Planctomycetia</taxon>
        <taxon>Gemmatales</taxon>
        <taxon>Gemmataceae</taxon>
        <taxon>Gemmata</taxon>
    </lineage>
</organism>
<evidence type="ECO:0000313" key="2">
    <source>
        <dbReference type="Proteomes" id="UP000676565"/>
    </source>
</evidence>
<name>A0ABS5BR59_9BACT</name>
<sequence length="151" mass="16845">MWYRVFGRSEVESPPAALAAHLHARGLTVEPHFRGDDLGWTSGELRLPNGSPILLARFLTKEDDLRDDLNAYAAELETMDYSPNSGPLMAHMIQTKQLVTLRKPVDAPDEVLSEKVLEEACRFLTAATDGVYQIDGRGWFDAAGKLLVQEY</sequence>
<accession>A0ABS5BR59</accession>
<dbReference type="RefSeq" id="WP_210654246.1">
    <property type="nucleotide sequence ID" value="NZ_JAGKQQ010000001.1"/>
</dbReference>
<evidence type="ECO:0000313" key="1">
    <source>
        <dbReference type="EMBL" id="MBP3956222.1"/>
    </source>
</evidence>
<dbReference type="Proteomes" id="UP000676565">
    <property type="component" value="Unassembled WGS sequence"/>
</dbReference>
<protein>
    <submittedName>
        <fullName evidence="1">Uncharacterized protein</fullName>
    </submittedName>
</protein>
<gene>
    <name evidence="1" type="ORF">J8F10_13105</name>
</gene>
<reference evidence="1 2" key="1">
    <citation type="submission" date="2021-04" db="EMBL/GenBank/DDBJ databases">
        <authorList>
            <person name="Ivanova A."/>
        </authorList>
    </citation>
    <scope>NUCLEOTIDE SEQUENCE [LARGE SCALE GENOMIC DNA]</scope>
    <source>
        <strain evidence="1 2">G18</strain>
    </source>
</reference>